<organism evidence="2 3">
    <name type="scientific">Diploptera punctata</name>
    <name type="common">Pacific beetle cockroach</name>
    <dbReference type="NCBI Taxonomy" id="6984"/>
    <lineage>
        <taxon>Eukaryota</taxon>
        <taxon>Metazoa</taxon>
        <taxon>Ecdysozoa</taxon>
        <taxon>Arthropoda</taxon>
        <taxon>Hexapoda</taxon>
        <taxon>Insecta</taxon>
        <taxon>Pterygota</taxon>
        <taxon>Neoptera</taxon>
        <taxon>Polyneoptera</taxon>
        <taxon>Dictyoptera</taxon>
        <taxon>Blattodea</taxon>
        <taxon>Blaberoidea</taxon>
        <taxon>Blaberidae</taxon>
        <taxon>Diplopterinae</taxon>
        <taxon>Diploptera</taxon>
    </lineage>
</organism>
<keyword evidence="1" id="KW-1133">Transmembrane helix</keyword>
<keyword evidence="1" id="KW-0472">Membrane</keyword>
<protein>
    <submittedName>
        <fullName evidence="2">Uncharacterized protein</fullName>
    </submittedName>
</protein>
<feature type="transmembrane region" description="Helical" evidence="1">
    <location>
        <begin position="102"/>
        <end position="125"/>
    </location>
</feature>
<dbReference type="Proteomes" id="UP001233999">
    <property type="component" value="Unassembled WGS sequence"/>
</dbReference>
<reference evidence="2" key="1">
    <citation type="journal article" date="2023" name="IScience">
        <title>Live-bearing cockroach genome reveals convergent evolutionary mechanisms linked to viviparity in insects and beyond.</title>
        <authorList>
            <person name="Fouks B."/>
            <person name="Harrison M.C."/>
            <person name="Mikhailova A.A."/>
            <person name="Marchal E."/>
            <person name="English S."/>
            <person name="Carruthers M."/>
            <person name="Jennings E.C."/>
            <person name="Chiamaka E.L."/>
            <person name="Frigard R.A."/>
            <person name="Pippel M."/>
            <person name="Attardo G.M."/>
            <person name="Benoit J.B."/>
            <person name="Bornberg-Bauer E."/>
            <person name="Tobe S.S."/>
        </authorList>
    </citation>
    <scope>NUCLEOTIDE SEQUENCE</scope>
    <source>
        <strain evidence="2">Stay&amp;Tobe</strain>
    </source>
</reference>
<accession>A0AAD7ZXN0</accession>
<name>A0AAD7ZXN0_DIPPU</name>
<comment type="caution">
    <text evidence="2">The sequence shown here is derived from an EMBL/GenBank/DDBJ whole genome shotgun (WGS) entry which is preliminary data.</text>
</comment>
<dbReference type="AlphaFoldDB" id="A0AAD7ZXN0"/>
<reference evidence="2" key="2">
    <citation type="submission" date="2023-05" db="EMBL/GenBank/DDBJ databases">
        <authorList>
            <person name="Fouks B."/>
        </authorList>
    </citation>
    <scope>NUCLEOTIDE SEQUENCE</scope>
    <source>
        <strain evidence="2">Stay&amp;Tobe</strain>
        <tissue evidence="2">Testes</tissue>
    </source>
</reference>
<dbReference type="EMBL" id="JASPKZ010005674">
    <property type="protein sequence ID" value="KAJ9588525.1"/>
    <property type="molecule type" value="Genomic_DNA"/>
</dbReference>
<dbReference type="InterPro" id="IPR038976">
    <property type="entry name" value="Ssk"/>
</dbReference>
<dbReference type="PANTHER" id="PTHR36692:SF3">
    <property type="entry name" value="PROTEIN SNAKESKIN"/>
    <property type="match status" value="1"/>
</dbReference>
<keyword evidence="1" id="KW-0812">Transmembrane</keyword>
<evidence type="ECO:0000313" key="2">
    <source>
        <dbReference type="EMBL" id="KAJ9588525.1"/>
    </source>
</evidence>
<feature type="transmembrane region" description="Helical" evidence="1">
    <location>
        <begin position="131"/>
        <end position="152"/>
    </location>
</feature>
<dbReference type="GO" id="GO:0005886">
    <property type="term" value="C:plasma membrane"/>
    <property type="evidence" value="ECO:0007669"/>
    <property type="project" value="TreeGrafter"/>
</dbReference>
<evidence type="ECO:0000313" key="3">
    <source>
        <dbReference type="Proteomes" id="UP001233999"/>
    </source>
</evidence>
<dbReference type="PANTHER" id="PTHR36692">
    <property type="entry name" value="PROTEIN SNAKESKIN"/>
    <property type="match status" value="1"/>
</dbReference>
<dbReference type="GO" id="GO:0019991">
    <property type="term" value="P:septate junction assembly"/>
    <property type="evidence" value="ECO:0007669"/>
    <property type="project" value="InterPro"/>
</dbReference>
<keyword evidence="3" id="KW-1185">Reference proteome</keyword>
<evidence type="ECO:0000256" key="1">
    <source>
        <dbReference type="SAM" id="Phobius"/>
    </source>
</evidence>
<feature type="transmembrane region" description="Helical" evidence="1">
    <location>
        <begin position="191"/>
        <end position="209"/>
    </location>
</feature>
<gene>
    <name evidence="2" type="ORF">L9F63_018107</name>
</gene>
<proteinExistence type="predicted"/>
<sequence>MASSDVQSQERPKLSLLQLKPLVLSTIKEDSSQCETPQSSVSWMETPQYIPDTDSDKGATGSDYFLPSPCIFKFIQVIVIIVCTVLYCDGMIQVKHSIESQLFPLIICLDYLIITPIILLSYLLGSRMPELLIRIFNILGGILFMVAGAVALKSYQVYTTTYDIESQNIKYQELDKTETEIRSMVLIRQGVFLLASAILCLINSALYFADVAWSIHNTLASL</sequence>
<feature type="transmembrane region" description="Helical" evidence="1">
    <location>
        <begin position="71"/>
        <end position="90"/>
    </location>
</feature>